<dbReference type="GO" id="GO:0008250">
    <property type="term" value="C:oligosaccharyltransferase complex"/>
    <property type="evidence" value="ECO:0007669"/>
    <property type="project" value="TreeGrafter"/>
</dbReference>
<evidence type="ECO:0000256" key="3">
    <source>
        <dbReference type="ARBA" id="ARBA00007685"/>
    </source>
</evidence>
<keyword evidence="10 11" id="KW-0472">Membrane</keyword>
<keyword evidence="8" id="KW-0735">Signal-anchor</keyword>
<evidence type="ECO:0000256" key="11">
    <source>
        <dbReference type="SAM" id="Phobius"/>
    </source>
</evidence>
<evidence type="ECO:0000256" key="1">
    <source>
        <dbReference type="ARBA" id="ARBA00002791"/>
    </source>
</evidence>
<keyword evidence="9 11" id="KW-1133">Transmembrane helix</keyword>
<feature type="transmembrane region" description="Helical" evidence="11">
    <location>
        <begin position="7"/>
        <end position="29"/>
    </location>
</feature>
<evidence type="ECO:0000256" key="2">
    <source>
        <dbReference type="ARBA" id="ARBA00004643"/>
    </source>
</evidence>
<dbReference type="PANTHER" id="PTHR48164:SF1">
    <property type="entry name" value="DOLICHYL-DIPHOSPHOOLIGOSACCHARIDE--PROTEIN GLYCOSYLTRANSFERASE SUBUNIT 4"/>
    <property type="match status" value="1"/>
</dbReference>
<evidence type="ECO:0000256" key="4">
    <source>
        <dbReference type="ARBA" id="ARBA00011157"/>
    </source>
</evidence>
<reference evidence="12" key="1">
    <citation type="journal article" date="2007" name="Science">
        <title>Draft genome of the filarial nematode parasite Brugia malayi.</title>
        <authorList>
            <person name="Ghedin E."/>
            <person name="Wang S."/>
            <person name="Spiro D."/>
            <person name="Caler E."/>
            <person name="Zhao Q."/>
            <person name="Crabtree J."/>
            <person name="Allen J.E."/>
            <person name="Delcher A.L."/>
            <person name="Guiliano D.B."/>
            <person name="Miranda-Saavedra D."/>
            <person name="Angiuoli S.V."/>
            <person name="Creasy T."/>
            <person name="Amedeo P."/>
            <person name="Haas B."/>
            <person name="El-Sayed N.M."/>
            <person name="Wortman J.R."/>
            <person name="Feldblyum T."/>
            <person name="Tallon L."/>
            <person name="Schatz M."/>
            <person name="Shumway M."/>
            <person name="Koo H."/>
            <person name="Salzberg S.L."/>
            <person name="Schobel S."/>
            <person name="Pertea M."/>
            <person name="Pop M."/>
            <person name="White O."/>
            <person name="Barton G.J."/>
            <person name="Carlow C.K."/>
            <person name="Crawford M.J."/>
            <person name="Daub J."/>
            <person name="Dimmic M.W."/>
            <person name="Estes C.F."/>
            <person name="Foster J.M."/>
            <person name="Ganatra M."/>
            <person name="Gregory W.F."/>
            <person name="Johnson N.M."/>
            <person name="Jin J."/>
            <person name="Komuniecki R."/>
            <person name="Korf I."/>
            <person name="Kumar S."/>
            <person name="Laney S."/>
            <person name="Li B.W."/>
            <person name="Li W."/>
            <person name="Lindblom T.H."/>
            <person name="Lustigman S."/>
            <person name="Ma D."/>
            <person name="Maina C.V."/>
            <person name="Martin D.M."/>
            <person name="McCarter J.P."/>
            <person name="McReynolds L."/>
            <person name="Mitreva M."/>
            <person name="Nutman T.B."/>
            <person name="Parkinson J."/>
            <person name="Peregrin-Alvarez J.M."/>
            <person name="Poole C."/>
            <person name="Ren Q."/>
            <person name="Saunders L."/>
            <person name="Sluder A.E."/>
            <person name="Smith K."/>
            <person name="Stanke M."/>
            <person name="Unnasch T.R."/>
            <person name="Ware J."/>
            <person name="Wei A.D."/>
            <person name="Weil G."/>
            <person name="Williams D.J."/>
            <person name="Zhang Y."/>
            <person name="Williams S.A."/>
            <person name="Fraser-Liggett C."/>
            <person name="Slatko B."/>
            <person name="Blaxter M.L."/>
            <person name="Scott A.L."/>
        </authorList>
    </citation>
    <scope>NUCLEOTIDE SEQUENCE [LARGE SCALE GENOMIC DNA]</scope>
</reference>
<protein>
    <recommendedName>
        <fullName evidence="5">Dolichyl-diphosphooligosaccharide--protein glycosyltransferase subunit 4</fullName>
    </recommendedName>
</protein>
<keyword evidence="7" id="KW-0256">Endoplasmic reticulum</keyword>
<evidence type="ECO:0000256" key="9">
    <source>
        <dbReference type="ARBA" id="ARBA00022989"/>
    </source>
</evidence>
<comment type="function">
    <text evidence="1">Subunit of the oligosaccharyl transferase (OST) complex that catalyzes the initial transfer of a defined glycan (Glc(3)Man(9)GlcNAc(2) in eukaryotes) from the lipid carrier dolichol-pyrophosphate to an asparagine residue within an Asn-X-Ser/Thr consensus motif in nascent polypeptide chains, the first step in protein N-glycosylation. N-glycosylation occurs cotranslationally and the complex associates with the Sec61 complex at the channel-forming translocon complex that mediates protein translocation across the endoplasmic reticulum (ER). All subunits are required for a maximal enzyme activity.</text>
</comment>
<evidence type="ECO:0000256" key="5">
    <source>
        <dbReference type="ARBA" id="ARBA00017662"/>
    </source>
</evidence>
<evidence type="ECO:0000256" key="8">
    <source>
        <dbReference type="ARBA" id="ARBA00022968"/>
    </source>
</evidence>
<sequence length="39" mass="4344">MITDVQLAVFSNLIGVSIFALVILFHYGAVNNPERSKEH</sequence>
<evidence type="ECO:0000256" key="6">
    <source>
        <dbReference type="ARBA" id="ARBA00022692"/>
    </source>
</evidence>
<dbReference type="GO" id="GO:0018279">
    <property type="term" value="P:protein N-linked glycosylation via asparagine"/>
    <property type="evidence" value="ECO:0007669"/>
    <property type="project" value="TreeGrafter"/>
</dbReference>
<comment type="subunit">
    <text evidence="4">Component of the oligosaccharyltransferase (OST) complex.</text>
</comment>
<dbReference type="InterPro" id="IPR051307">
    <property type="entry name" value="OST4"/>
</dbReference>
<evidence type="ECO:0000256" key="10">
    <source>
        <dbReference type="ARBA" id="ARBA00023136"/>
    </source>
</evidence>
<dbReference type="EMBL" id="DS239391">
    <property type="protein sequence ID" value="EDP33643.1"/>
    <property type="molecule type" value="Genomic_DNA"/>
</dbReference>
<dbReference type="PANTHER" id="PTHR48164">
    <property type="entry name" value="DOLICHYL-DIPHOSPHOOLIGOSACCHARIDE--PROTEIN GLYCOSYLTRANSFERASE SUBUNIT 4"/>
    <property type="match status" value="1"/>
</dbReference>
<name>A8PNI8_BRUMA</name>
<evidence type="ECO:0000256" key="7">
    <source>
        <dbReference type="ARBA" id="ARBA00022824"/>
    </source>
</evidence>
<comment type="similarity">
    <text evidence="3">Belongs to the OST4 family.</text>
</comment>
<dbReference type="InterPro" id="IPR018943">
    <property type="entry name" value="Oligosaccaryltransferase"/>
</dbReference>
<dbReference type="InterPro" id="IPR036330">
    <property type="entry name" value="Ost4p_sf"/>
</dbReference>
<comment type="subcellular location">
    <subcellularLocation>
        <location evidence="2">Endoplasmic reticulum membrane</location>
        <topology evidence="2">Single-pass type III membrane protein</topology>
    </subcellularLocation>
</comment>
<keyword evidence="6 11" id="KW-0812">Transmembrane</keyword>
<organism evidence="12">
    <name type="scientific">Brugia malayi</name>
    <name type="common">Filarial nematode worm</name>
    <dbReference type="NCBI Taxonomy" id="6279"/>
    <lineage>
        <taxon>Eukaryota</taxon>
        <taxon>Metazoa</taxon>
        <taxon>Ecdysozoa</taxon>
        <taxon>Nematoda</taxon>
        <taxon>Chromadorea</taxon>
        <taxon>Rhabditida</taxon>
        <taxon>Spirurina</taxon>
        <taxon>Spiruromorpha</taxon>
        <taxon>Filarioidea</taxon>
        <taxon>Onchocercidae</taxon>
        <taxon>Brugia</taxon>
    </lineage>
</organism>
<dbReference type="SUPFAM" id="SSF103464">
    <property type="entry name" value="Oligosaccharyltransferase subunit ost4p"/>
    <property type="match status" value="1"/>
</dbReference>
<accession>A8PNI8</accession>
<proteinExistence type="inferred from homology"/>
<dbReference type="AlphaFoldDB" id="A8PNI8"/>
<dbReference type="Pfam" id="PF10215">
    <property type="entry name" value="Ost4"/>
    <property type="match status" value="1"/>
</dbReference>
<gene>
    <name evidence="12" type="ORF">Bm1_30415</name>
</gene>
<evidence type="ECO:0000313" key="12">
    <source>
        <dbReference type="EMBL" id="EDP33643.1"/>
    </source>
</evidence>